<evidence type="ECO:0000313" key="11">
    <source>
        <dbReference type="EMBL" id="SUO04413.1"/>
    </source>
</evidence>
<keyword evidence="12" id="KW-1185">Reference proteome</keyword>
<comment type="catalytic activity">
    <reaction evidence="9">
        <text>adenosine + phosphate = alpha-D-ribose 1-phosphate + adenine</text>
        <dbReference type="Rhea" id="RHEA:27642"/>
        <dbReference type="ChEBI" id="CHEBI:16335"/>
        <dbReference type="ChEBI" id="CHEBI:16708"/>
        <dbReference type="ChEBI" id="CHEBI:43474"/>
        <dbReference type="ChEBI" id="CHEBI:57720"/>
        <dbReference type="EC" id="2.4.2.1"/>
    </reaction>
    <physiologicalReaction direction="left-to-right" evidence="9">
        <dbReference type="Rhea" id="RHEA:27643"/>
    </physiologicalReaction>
</comment>
<comment type="catalytic activity">
    <reaction evidence="8">
        <text>adenosine + H2O + H(+) = inosine + NH4(+)</text>
        <dbReference type="Rhea" id="RHEA:24408"/>
        <dbReference type="ChEBI" id="CHEBI:15377"/>
        <dbReference type="ChEBI" id="CHEBI:15378"/>
        <dbReference type="ChEBI" id="CHEBI:16335"/>
        <dbReference type="ChEBI" id="CHEBI:17596"/>
        <dbReference type="ChEBI" id="CHEBI:28938"/>
        <dbReference type="EC" id="3.5.4.4"/>
    </reaction>
    <physiologicalReaction direction="left-to-right" evidence="8">
        <dbReference type="Rhea" id="RHEA:24409"/>
    </physiologicalReaction>
</comment>
<keyword evidence="7" id="KW-0862">Zinc</keyword>
<dbReference type="InterPro" id="IPR038371">
    <property type="entry name" value="Cu_polyphenol_OxRdtase_sf"/>
</dbReference>
<accession>A0A380LMC2</accession>
<gene>
    <name evidence="11" type="ORF">NCTC11087_01326</name>
</gene>
<evidence type="ECO:0000256" key="8">
    <source>
        <dbReference type="ARBA" id="ARBA00047989"/>
    </source>
</evidence>
<keyword evidence="4" id="KW-0808">Transferase</keyword>
<dbReference type="GO" id="GO:0017061">
    <property type="term" value="F:S-methyl-5-thioadenosine phosphorylase activity"/>
    <property type="evidence" value="ECO:0007669"/>
    <property type="project" value="UniProtKB-EC"/>
</dbReference>
<proteinExistence type="inferred from homology"/>
<comment type="catalytic activity">
    <reaction evidence="10">
        <text>S-methyl-5'-thioadenosine + phosphate = 5-(methylsulfanyl)-alpha-D-ribose 1-phosphate + adenine</text>
        <dbReference type="Rhea" id="RHEA:11852"/>
        <dbReference type="ChEBI" id="CHEBI:16708"/>
        <dbReference type="ChEBI" id="CHEBI:17509"/>
        <dbReference type="ChEBI" id="CHEBI:43474"/>
        <dbReference type="ChEBI" id="CHEBI:58533"/>
        <dbReference type="EC" id="2.4.2.28"/>
    </reaction>
    <physiologicalReaction direction="left-to-right" evidence="10">
        <dbReference type="Rhea" id="RHEA:11853"/>
    </physiologicalReaction>
</comment>
<evidence type="ECO:0000256" key="10">
    <source>
        <dbReference type="ARBA" id="ARBA00049893"/>
    </source>
</evidence>
<name>A0A380LMC2_9FIRM</name>
<evidence type="ECO:0000313" key="12">
    <source>
        <dbReference type="Proteomes" id="UP000255523"/>
    </source>
</evidence>
<dbReference type="EMBL" id="UHFX01000003">
    <property type="protein sequence ID" value="SUO04413.1"/>
    <property type="molecule type" value="Genomic_DNA"/>
</dbReference>
<organism evidence="11 12">
    <name type="scientific">Faecalicoccus pleomorphus</name>
    <dbReference type="NCBI Taxonomy" id="1323"/>
    <lineage>
        <taxon>Bacteria</taxon>
        <taxon>Bacillati</taxon>
        <taxon>Bacillota</taxon>
        <taxon>Erysipelotrichia</taxon>
        <taxon>Erysipelotrichales</taxon>
        <taxon>Erysipelotrichaceae</taxon>
        <taxon>Faecalicoccus</taxon>
    </lineage>
</organism>
<dbReference type="GO" id="GO:0005507">
    <property type="term" value="F:copper ion binding"/>
    <property type="evidence" value="ECO:0007669"/>
    <property type="project" value="TreeGrafter"/>
</dbReference>
<dbReference type="Pfam" id="PF02578">
    <property type="entry name" value="Cu-oxidase_4"/>
    <property type="match status" value="1"/>
</dbReference>
<evidence type="ECO:0000256" key="2">
    <source>
        <dbReference type="ARBA" id="ARBA00003215"/>
    </source>
</evidence>
<evidence type="ECO:0000256" key="1">
    <source>
        <dbReference type="ARBA" id="ARBA00000553"/>
    </source>
</evidence>
<dbReference type="GeneID" id="77462286"/>
<dbReference type="GO" id="GO:0016787">
    <property type="term" value="F:hydrolase activity"/>
    <property type="evidence" value="ECO:0007669"/>
    <property type="project" value="UniProtKB-KW"/>
</dbReference>
<evidence type="ECO:0000256" key="9">
    <source>
        <dbReference type="ARBA" id="ARBA00048968"/>
    </source>
</evidence>
<comment type="similarity">
    <text evidence="3">Belongs to the purine nucleoside phosphorylase YfiH/LACC1 family.</text>
</comment>
<evidence type="ECO:0000256" key="4">
    <source>
        <dbReference type="ARBA" id="ARBA00022679"/>
    </source>
</evidence>
<dbReference type="Proteomes" id="UP000255523">
    <property type="component" value="Unassembled WGS sequence"/>
</dbReference>
<dbReference type="OrthoDB" id="4279at2"/>
<protein>
    <submittedName>
        <fullName evidence="11">Laccase domain protein SAV1187</fullName>
    </submittedName>
</protein>
<dbReference type="Gene3D" id="3.60.140.10">
    <property type="entry name" value="CNF1/YfiH-like putative cysteine hydrolases"/>
    <property type="match status" value="1"/>
</dbReference>
<dbReference type="InterPro" id="IPR011324">
    <property type="entry name" value="Cytotoxic_necrot_fac-like_cat"/>
</dbReference>
<comment type="function">
    <text evidence="2">Purine nucleoside enzyme that catalyzes the phosphorolysis of adenosine and inosine nucleosides, yielding D-ribose 1-phosphate and the respective free bases, adenine and hypoxanthine. Also catalyzes the phosphorolysis of S-methyl-5'-thioadenosine into adenine and S-methyl-5-thio-alpha-D-ribose 1-phosphate. Also has adenosine deaminase activity.</text>
</comment>
<evidence type="ECO:0000256" key="5">
    <source>
        <dbReference type="ARBA" id="ARBA00022723"/>
    </source>
</evidence>
<evidence type="ECO:0000256" key="7">
    <source>
        <dbReference type="ARBA" id="ARBA00022833"/>
    </source>
</evidence>
<reference evidence="11 12" key="1">
    <citation type="submission" date="2018-06" db="EMBL/GenBank/DDBJ databases">
        <authorList>
            <consortium name="Pathogen Informatics"/>
            <person name="Doyle S."/>
        </authorList>
    </citation>
    <scope>NUCLEOTIDE SEQUENCE [LARGE SCALE GENOMIC DNA]</scope>
    <source>
        <strain evidence="11 12">NCTC11087</strain>
    </source>
</reference>
<comment type="catalytic activity">
    <reaction evidence="1">
        <text>inosine + phosphate = alpha-D-ribose 1-phosphate + hypoxanthine</text>
        <dbReference type="Rhea" id="RHEA:27646"/>
        <dbReference type="ChEBI" id="CHEBI:17368"/>
        <dbReference type="ChEBI" id="CHEBI:17596"/>
        <dbReference type="ChEBI" id="CHEBI:43474"/>
        <dbReference type="ChEBI" id="CHEBI:57720"/>
        <dbReference type="EC" id="2.4.2.1"/>
    </reaction>
    <physiologicalReaction direction="left-to-right" evidence="1">
        <dbReference type="Rhea" id="RHEA:27647"/>
    </physiologicalReaction>
</comment>
<evidence type="ECO:0000256" key="3">
    <source>
        <dbReference type="ARBA" id="ARBA00007353"/>
    </source>
</evidence>
<dbReference type="AlphaFoldDB" id="A0A380LMC2"/>
<evidence type="ECO:0000256" key="6">
    <source>
        <dbReference type="ARBA" id="ARBA00022801"/>
    </source>
</evidence>
<sequence length="262" mass="29688">MKQIEFINTTIYGAVSLKDTTRPDQNNMALHVCNDEQGVLSNRKELEKITIPLENWALPWQKHTDHFYHVTSKDKGKGAFDKHTSIMDVDALYTTEPNVLIGVFTADCVGILLVDETTPCLCVIHSGWKGTVQQITAKTVDHLIQNQLIHPKTTQAFFSPSLQFDSLEVGMEVIEQIQKLPIDTSIFIRRVSNEKALLDNQGINAQMLINAGITKENIHLSSIDTLTNIDNGFSYRRNNRLKEFPKCGEHFTYGYIKEKTSH</sequence>
<dbReference type="SUPFAM" id="SSF64438">
    <property type="entry name" value="CNF1/YfiH-like putative cysteine hydrolases"/>
    <property type="match status" value="1"/>
</dbReference>
<keyword evidence="6" id="KW-0378">Hydrolase</keyword>
<dbReference type="RefSeq" id="WP_027969015.1">
    <property type="nucleotide sequence ID" value="NZ_UHFX01000003.1"/>
</dbReference>
<dbReference type="CDD" id="cd16833">
    <property type="entry name" value="YfiH"/>
    <property type="match status" value="1"/>
</dbReference>
<dbReference type="PANTHER" id="PTHR30616">
    <property type="entry name" value="UNCHARACTERIZED PROTEIN YFIH"/>
    <property type="match status" value="1"/>
</dbReference>
<dbReference type="PANTHER" id="PTHR30616:SF2">
    <property type="entry name" value="PURINE NUCLEOSIDE PHOSPHORYLASE LACC1"/>
    <property type="match status" value="1"/>
</dbReference>
<keyword evidence="5" id="KW-0479">Metal-binding</keyword>
<dbReference type="InterPro" id="IPR003730">
    <property type="entry name" value="Cu_polyphenol_OxRdtase"/>
</dbReference>